<reference evidence="1" key="1">
    <citation type="submission" date="2019-04" db="EMBL/GenBank/DDBJ databases">
        <title>Genome assembly of Zosterops borbonicus 15179.</title>
        <authorList>
            <person name="Leroy T."/>
            <person name="Anselmetti Y."/>
            <person name="Tilak M.-K."/>
            <person name="Nabholz B."/>
        </authorList>
    </citation>
    <scope>NUCLEOTIDE SEQUENCE</scope>
    <source>
        <strain evidence="1">HGM_15179</strain>
        <tissue evidence="1">Muscle</tissue>
    </source>
</reference>
<keyword evidence="2" id="KW-1185">Reference proteome</keyword>
<dbReference type="OrthoDB" id="276744at2759"/>
<dbReference type="PANTHER" id="PTHR33332">
    <property type="entry name" value="REVERSE TRANSCRIPTASE DOMAIN-CONTAINING PROTEIN"/>
    <property type="match status" value="1"/>
</dbReference>
<proteinExistence type="predicted"/>
<evidence type="ECO:0000313" key="1">
    <source>
        <dbReference type="EMBL" id="TRZ25405.1"/>
    </source>
</evidence>
<name>A0A8K1GY45_9PASS</name>
<gene>
    <name evidence="1" type="ORF">HGM15179_001723</name>
</gene>
<dbReference type="Proteomes" id="UP000796761">
    <property type="component" value="Unassembled WGS sequence"/>
</dbReference>
<organism evidence="1 2">
    <name type="scientific">Zosterops borbonicus</name>
    <dbReference type="NCBI Taxonomy" id="364589"/>
    <lineage>
        <taxon>Eukaryota</taxon>
        <taxon>Metazoa</taxon>
        <taxon>Chordata</taxon>
        <taxon>Craniata</taxon>
        <taxon>Vertebrata</taxon>
        <taxon>Euteleostomi</taxon>
        <taxon>Archelosauria</taxon>
        <taxon>Archosauria</taxon>
        <taxon>Dinosauria</taxon>
        <taxon>Saurischia</taxon>
        <taxon>Theropoda</taxon>
        <taxon>Coelurosauria</taxon>
        <taxon>Aves</taxon>
        <taxon>Neognathae</taxon>
        <taxon>Neoaves</taxon>
        <taxon>Telluraves</taxon>
        <taxon>Australaves</taxon>
        <taxon>Passeriformes</taxon>
        <taxon>Sylvioidea</taxon>
        <taxon>Zosteropidae</taxon>
        <taxon>Zosterops</taxon>
    </lineage>
</organism>
<accession>A0A8K1GY45</accession>
<sequence>MVTPKDQLVASAAMHYSQHNPGDPNQACIPAPLRSSAGTLASEKESHFLQESPDQAKKVVKERRAEKKCLKFNKGKVRLPCLEGNNPGYQCRLGADLLEGSSAEKDLGVLVDNKLSMSQHCVLVAKMDMGILRCIRKSTGSRARDMILEVILPLYSVLQKNNTTISSIPAYVKYHPLVDRNALPTW</sequence>
<dbReference type="AlphaFoldDB" id="A0A8K1GY45"/>
<evidence type="ECO:0000313" key="2">
    <source>
        <dbReference type="Proteomes" id="UP000796761"/>
    </source>
</evidence>
<comment type="caution">
    <text evidence="1">The sequence shown here is derived from an EMBL/GenBank/DDBJ whole genome shotgun (WGS) entry which is preliminary data.</text>
</comment>
<dbReference type="EMBL" id="SWJQ01000026">
    <property type="protein sequence ID" value="TRZ25405.1"/>
    <property type="molecule type" value="Genomic_DNA"/>
</dbReference>
<protein>
    <submittedName>
        <fullName evidence="1">Uncharacterized protein</fullName>
    </submittedName>
</protein>